<organism evidence="1 2">
    <name type="scientific">Desulforamulus aquiferis</name>
    <dbReference type="NCBI Taxonomy" id="1397668"/>
    <lineage>
        <taxon>Bacteria</taxon>
        <taxon>Bacillati</taxon>
        <taxon>Bacillota</taxon>
        <taxon>Clostridia</taxon>
        <taxon>Eubacteriales</taxon>
        <taxon>Peptococcaceae</taxon>
        <taxon>Desulforamulus</taxon>
    </lineage>
</organism>
<keyword evidence="2" id="KW-1185">Reference proteome</keyword>
<dbReference type="EMBL" id="JARPTC010000017">
    <property type="protein sequence ID" value="MDO7787881.1"/>
    <property type="molecule type" value="Genomic_DNA"/>
</dbReference>
<sequence>MEEILKMVGNYGFPIVVAGYLLVRLEPIIRDLQRSIDMQTLIIAKYMNVDVDEIKHLVKKV</sequence>
<evidence type="ECO:0000313" key="1">
    <source>
        <dbReference type="EMBL" id="MDO7787881.1"/>
    </source>
</evidence>
<dbReference type="AlphaFoldDB" id="A0AAW7ZFS6"/>
<dbReference type="Proteomes" id="UP001172911">
    <property type="component" value="Unassembled WGS sequence"/>
</dbReference>
<dbReference type="Pfam" id="PF12841">
    <property type="entry name" value="YvrJ"/>
    <property type="match status" value="1"/>
</dbReference>
<accession>A0AAW7ZFS6</accession>
<evidence type="ECO:0000313" key="2">
    <source>
        <dbReference type="Proteomes" id="UP001172911"/>
    </source>
</evidence>
<comment type="caution">
    <text evidence="1">The sequence shown here is derived from an EMBL/GenBank/DDBJ whole genome shotgun (WGS) entry which is preliminary data.</text>
</comment>
<protein>
    <submittedName>
        <fullName evidence="1">YvrJ family protein</fullName>
    </submittedName>
</protein>
<proteinExistence type="predicted"/>
<name>A0AAW7ZFS6_9FIRM</name>
<gene>
    <name evidence="1" type="ORF">P6N53_11680</name>
</gene>
<reference evidence="1" key="1">
    <citation type="journal article" date="2023" name="J. Hazard. Mater.">
        <title>Anaerobic biodegradation of pyrene and benzo[a]pyrene by a new sulfate-reducing Desulforamulus aquiferis strain DSA.</title>
        <authorList>
            <person name="Zhang Z."/>
            <person name="Sun J."/>
            <person name="Gong X."/>
            <person name="Wang C."/>
            <person name="Wang H."/>
        </authorList>
    </citation>
    <scope>NUCLEOTIDE SEQUENCE</scope>
    <source>
        <strain evidence="1">DSA</strain>
    </source>
</reference>
<reference evidence="1" key="2">
    <citation type="submission" date="2023-03" db="EMBL/GenBank/DDBJ databases">
        <authorList>
            <person name="Zhang Z."/>
        </authorList>
    </citation>
    <scope>NUCLEOTIDE SEQUENCE</scope>
    <source>
        <strain evidence="1">DSA</strain>
    </source>
</reference>
<dbReference type="RefSeq" id="WP_304543305.1">
    <property type="nucleotide sequence ID" value="NZ_JARPTC010000017.1"/>
</dbReference>
<dbReference type="InterPro" id="IPR024419">
    <property type="entry name" value="YvrJ"/>
</dbReference>